<organism evidence="11 12">
    <name type="scientific">Myceligenerans salitolerans</name>
    <dbReference type="NCBI Taxonomy" id="1230528"/>
    <lineage>
        <taxon>Bacteria</taxon>
        <taxon>Bacillati</taxon>
        <taxon>Actinomycetota</taxon>
        <taxon>Actinomycetes</taxon>
        <taxon>Micrococcales</taxon>
        <taxon>Promicromonosporaceae</taxon>
        <taxon>Myceligenerans</taxon>
    </lineage>
</organism>
<feature type="active site" description="Nucleophile; for GATase activity" evidence="8">
    <location>
        <position position="2"/>
    </location>
</feature>
<dbReference type="SUPFAM" id="SSF56235">
    <property type="entry name" value="N-terminal nucleophile aminohydrolases (Ntn hydrolases)"/>
    <property type="match status" value="1"/>
</dbReference>
<evidence type="ECO:0000256" key="4">
    <source>
        <dbReference type="ARBA" id="ARBA00022576"/>
    </source>
</evidence>
<keyword evidence="4 8" id="KW-0032">Aminotransferase</keyword>
<dbReference type="Pfam" id="PF13522">
    <property type="entry name" value="GATase_6"/>
    <property type="match status" value="1"/>
</dbReference>
<keyword evidence="7" id="KW-0315">Glutamine amidotransferase</keyword>
<accession>A0ABS3I6L7</accession>
<feature type="domain" description="SIS" evidence="10">
    <location>
        <begin position="481"/>
        <end position="626"/>
    </location>
</feature>
<dbReference type="PANTHER" id="PTHR10937">
    <property type="entry name" value="GLUCOSAMINE--FRUCTOSE-6-PHOSPHATE AMINOTRANSFERASE, ISOMERIZING"/>
    <property type="match status" value="1"/>
</dbReference>
<dbReference type="EC" id="2.6.1.16" evidence="2 8"/>
<dbReference type="EMBL" id="JAFMPK010000027">
    <property type="protein sequence ID" value="MBO0608655.1"/>
    <property type="molecule type" value="Genomic_DNA"/>
</dbReference>
<comment type="subcellular location">
    <subcellularLocation>
        <location evidence="8">Cytoplasm</location>
    </subcellularLocation>
</comment>
<dbReference type="GO" id="GO:0004360">
    <property type="term" value="F:glutamine-fructose-6-phosphate transaminase (isomerizing) activity"/>
    <property type="evidence" value="ECO:0007669"/>
    <property type="project" value="UniProtKB-EC"/>
</dbReference>
<evidence type="ECO:0000256" key="3">
    <source>
        <dbReference type="ARBA" id="ARBA00016090"/>
    </source>
</evidence>
<dbReference type="InterPro" id="IPR035466">
    <property type="entry name" value="GlmS/AgaS_SIS"/>
</dbReference>
<sequence length="636" mass="67857">MCGIVGYTGLSGGGAEGRSDEGGQEAAGSATPLAVALEGLRRLEYRGYDSAGVALVGPGIDGVATAKKAGKLANLVEELGLRPLPAATSAIGHTRWATHGGPTDTNAHPHLADGDRLAVIHNGIIENFGELRTELAAGGVQFRSETDTEVAAHLVAREYRATKDLTRAMATAATRLQGTFTLLAVHADHPRTVVGARHDSPLVVGIGDGENFLGSDVAAFIAHTNEAMELGQDQVVTITPSSVEVTDFAGNPAEAKRYTVDWDAAAAEKGGFDSFMDKEIHDQPHAVADTLLGRTDAAGRLVLDDLRIDESVLRAVNKIIVVACGTAAYSGHVAKYAIEHWCRIPVEVELAHEFRYRDPIVDERTLVVAVTQSGETMDTLMAVRHAREQGAKVVSIVNTHGSTIPRESDAVLYTHAGPEIAVASTKAFLAQITAAYLLGLYLAQLRGNKFPDEIAALLDDLRDMPRKIQTVIERGEYVRATARSMSSSDKVLFLGRHVGFPVALEGALKLKELAYIHAEGFAAGELKHGPIALIDEGQPVFVVVPSPRGRDSLHSKVVSNIQEIRARGARTLVIAEDGDDEVRDYADEVFWIPKAPTLLQPLLAVVPLQIFAMALATAKGLDVDQPRNLAKSVTVE</sequence>
<comment type="subunit">
    <text evidence="8">Homodimer.</text>
</comment>
<evidence type="ECO:0000313" key="12">
    <source>
        <dbReference type="Proteomes" id="UP000664617"/>
    </source>
</evidence>
<dbReference type="PROSITE" id="PS51278">
    <property type="entry name" value="GATASE_TYPE_2"/>
    <property type="match status" value="1"/>
</dbReference>
<dbReference type="NCBIfam" id="TIGR01135">
    <property type="entry name" value="glmS"/>
    <property type="match status" value="1"/>
</dbReference>
<evidence type="ECO:0000256" key="8">
    <source>
        <dbReference type="HAMAP-Rule" id="MF_00164"/>
    </source>
</evidence>
<dbReference type="InterPro" id="IPR005855">
    <property type="entry name" value="GFAT"/>
</dbReference>
<dbReference type="CDD" id="cd00714">
    <property type="entry name" value="GFAT"/>
    <property type="match status" value="1"/>
</dbReference>
<dbReference type="PANTHER" id="PTHR10937:SF0">
    <property type="entry name" value="GLUTAMINE--FRUCTOSE-6-PHOSPHATE TRANSAMINASE (ISOMERIZING)"/>
    <property type="match status" value="1"/>
</dbReference>
<feature type="domain" description="SIS" evidence="10">
    <location>
        <begin position="308"/>
        <end position="448"/>
    </location>
</feature>
<evidence type="ECO:0000256" key="2">
    <source>
        <dbReference type="ARBA" id="ARBA00012916"/>
    </source>
</evidence>
<dbReference type="InterPro" id="IPR001347">
    <property type="entry name" value="SIS_dom"/>
</dbReference>
<dbReference type="PROSITE" id="PS51464">
    <property type="entry name" value="SIS"/>
    <property type="match status" value="2"/>
</dbReference>
<feature type="active site" description="For Fru-6P isomerization activity" evidence="8">
    <location>
        <position position="631"/>
    </location>
</feature>
<keyword evidence="12" id="KW-1185">Reference proteome</keyword>
<dbReference type="Pfam" id="PF01380">
    <property type="entry name" value="SIS"/>
    <property type="match status" value="2"/>
</dbReference>
<feature type="initiator methionine" description="Removed" evidence="8">
    <location>
        <position position="1"/>
    </location>
</feature>
<reference evidence="11 12" key="1">
    <citation type="submission" date="2021-03" db="EMBL/GenBank/DDBJ databases">
        <authorList>
            <person name="Xin L."/>
        </authorList>
    </citation>
    <scope>NUCLEOTIDE SEQUENCE [LARGE SCALE GENOMIC DNA]</scope>
    <source>
        <strain evidence="11 12">XHU 5031</strain>
    </source>
</reference>
<dbReference type="Gene3D" id="3.40.50.10490">
    <property type="entry name" value="Glucose-6-phosphate isomerase like protein, domain 1"/>
    <property type="match status" value="2"/>
</dbReference>
<reference evidence="12" key="2">
    <citation type="submission" date="2023-07" db="EMBL/GenBank/DDBJ databases">
        <title>Myceligenerans salitolerans sp. nov., a halotolerant actinomycete isolated from a salt lake in Xinjiang, China.</title>
        <authorList>
            <person name="Guan T."/>
        </authorList>
    </citation>
    <scope>NUCLEOTIDE SEQUENCE [LARGE SCALE GENOMIC DNA]</scope>
    <source>
        <strain evidence="12">XHU 5031</strain>
    </source>
</reference>
<evidence type="ECO:0000313" key="11">
    <source>
        <dbReference type="EMBL" id="MBO0608655.1"/>
    </source>
</evidence>
<dbReference type="CDD" id="cd05009">
    <property type="entry name" value="SIS_GlmS_GlmD_2"/>
    <property type="match status" value="1"/>
</dbReference>
<evidence type="ECO:0000256" key="7">
    <source>
        <dbReference type="ARBA" id="ARBA00022962"/>
    </source>
</evidence>
<evidence type="ECO:0000259" key="9">
    <source>
        <dbReference type="PROSITE" id="PS51278"/>
    </source>
</evidence>
<keyword evidence="5 8" id="KW-0808">Transferase</keyword>
<proteinExistence type="inferred from homology"/>
<comment type="caution">
    <text evidence="11">The sequence shown here is derived from an EMBL/GenBank/DDBJ whole genome shotgun (WGS) entry which is preliminary data.</text>
</comment>
<dbReference type="Proteomes" id="UP000664617">
    <property type="component" value="Unassembled WGS sequence"/>
</dbReference>
<dbReference type="SUPFAM" id="SSF53697">
    <property type="entry name" value="SIS domain"/>
    <property type="match status" value="1"/>
</dbReference>
<dbReference type="InterPro" id="IPR047084">
    <property type="entry name" value="GFAT_N"/>
</dbReference>
<comment type="function">
    <text evidence="8">Catalyzes the first step in hexosamine metabolism, converting fructose-6P into glucosamine-6P using glutamine as a nitrogen source.</text>
</comment>
<evidence type="ECO:0000256" key="6">
    <source>
        <dbReference type="ARBA" id="ARBA00022737"/>
    </source>
</evidence>
<name>A0ABS3I6L7_9MICO</name>
<protein>
    <recommendedName>
        <fullName evidence="3 8">Glutamine--fructose-6-phosphate aminotransferase [isomerizing]</fullName>
        <ecNumber evidence="2 8">2.6.1.16</ecNumber>
    </recommendedName>
    <alternativeName>
        <fullName evidence="8">D-fructose-6-phosphate amidotransferase</fullName>
    </alternativeName>
    <alternativeName>
        <fullName evidence="8">GFAT</fullName>
    </alternativeName>
    <alternativeName>
        <fullName evidence="8">Glucosamine-6-phosphate synthase</fullName>
    </alternativeName>
    <alternativeName>
        <fullName evidence="8">Hexosephosphate aminotransferase</fullName>
    </alternativeName>
    <alternativeName>
        <fullName evidence="8">L-glutamine--D-fructose-6-phosphate amidotransferase</fullName>
    </alternativeName>
</protein>
<dbReference type="InterPro" id="IPR029055">
    <property type="entry name" value="Ntn_hydrolases_N"/>
</dbReference>
<dbReference type="NCBIfam" id="NF001484">
    <property type="entry name" value="PRK00331.1"/>
    <property type="match status" value="1"/>
</dbReference>
<evidence type="ECO:0000256" key="5">
    <source>
        <dbReference type="ARBA" id="ARBA00022679"/>
    </source>
</evidence>
<keyword evidence="8" id="KW-0963">Cytoplasm</keyword>
<dbReference type="HAMAP" id="MF_00164">
    <property type="entry name" value="GlmS"/>
    <property type="match status" value="1"/>
</dbReference>
<gene>
    <name evidence="8 11" type="primary">glmS</name>
    <name evidence="11" type="ORF">J0911_06365</name>
</gene>
<evidence type="ECO:0000259" key="10">
    <source>
        <dbReference type="PROSITE" id="PS51464"/>
    </source>
</evidence>
<feature type="domain" description="Glutamine amidotransferase type-2" evidence="9">
    <location>
        <begin position="2"/>
        <end position="241"/>
    </location>
</feature>
<dbReference type="InterPro" id="IPR017932">
    <property type="entry name" value="GATase_2_dom"/>
</dbReference>
<dbReference type="Gene3D" id="3.60.20.10">
    <property type="entry name" value="Glutamine Phosphoribosylpyrophosphate, subunit 1, domain 1"/>
    <property type="match status" value="1"/>
</dbReference>
<dbReference type="InterPro" id="IPR035490">
    <property type="entry name" value="GlmS/FrlB_SIS"/>
</dbReference>
<comment type="catalytic activity">
    <reaction evidence="1 8">
        <text>D-fructose 6-phosphate + L-glutamine = D-glucosamine 6-phosphate + L-glutamate</text>
        <dbReference type="Rhea" id="RHEA:13237"/>
        <dbReference type="ChEBI" id="CHEBI:29985"/>
        <dbReference type="ChEBI" id="CHEBI:58359"/>
        <dbReference type="ChEBI" id="CHEBI:58725"/>
        <dbReference type="ChEBI" id="CHEBI:61527"/>
        <dbReference type="EC" id="2.6.1.16"/>
    </reaction>
</comment>
<dbReference type="InterPro" id="IPR046348">
    <property type="entry name" value="SIS_dom_sf"/>
</dbReference>
<dbReference type="RefSeq" id="WP_207274618.1">
    <property type="nucleotide sequence ID" value="NZ_JAFMPK010000027.1"/>
</dbReference>
<keyword evidence="6" id="KW-0677">Repeat</keyword>
<evidence type="ECO:0000256" key="1">
    <source>
        <dbReference type="ARBA" id="ARBA00001031"/>
    </source>
</evidence>
<dbReference type="CDD" id="cd05008">
    <property type="entry name" value="SIS_GlmS_GlmD_1"/>
    <property type="match status" value="1"/>
</dbReference>